<accession>A0A8S5UFY1</accession>
<evidence type="ECO:0000313" key="1">
    <source>
        <dbReference type="EMBL" id="DAF93314.1"/>
    </source>
</evidence>
<name>A0A8S5UFY1_9CAUD</name>
<sequence>MYSWQHWLNHVTEYEDRYKETTNSDGTVTHTPVEGKVIQQGTPQDADNFNHMEDGISNAGETAALMAVNAIHMRQQIADMVGETMTVTLTNGQEYPFNNSKKTVSLSTQRNHLNYTVTAEVQEEKDGFAGDIIVSEKLLNGFKVEHTGSAKTVTLKIYVKGGFY</sequence>
<organism evidence="1">
    <name type="scientific">Caudovirales sp. ctvQY7</name>
    <dbReference type="NCBI Taxonomy" id="2825774"/>
    <lineage>
        <taxon>Viruses</taxon>
        <taxon>Duplodnaviria</taxon>
        <taxon>Heunggongvirae</taxon>
        <taxon>Uroviricota</taxon>
        <taxon>Caudoviricetes</taxon>
    </lineage>
</organism>
<reference evidence="1" key="1">
    <citation type="journal article" date="2021" name="Proc. Natl. Acad. Sci. U.S.A.">
        <title>A Catalog of Tens of Thousands of Viruses from Human Metagenomes Reveals Hidden Associations with Chronic Diseases.</title>
        <authorList>
            <person name="Tisza M.J."/>
            <person name="Buck C.B."/>
        </authorList>
    </citation>
    <scope>NUCLEOTIDE SEQUENCE</scope>
    <source>
        <strain evidence="1">CtvQY7</strain>
    </source>
</reference>
<protein>
    <submittedName>
        <fullName evidence="1">Uncharacterized protein</fullName>
    </submittedName>
</protein>
<proteinExistence type="predicted"/>
<dbReference type="EMBL" id="BK016082">
    <property type="protein sequence ID" value="DAF93314.1"/>
    <property type="molecule type" value="Genomic_DNA"/>
</dbReference>